<feature type="binding site" evidence="8">
    <location>
        <position position="416"/>
    </location>
    <ligand>
        <name>Zn(2+)</name>
        <dbReference type="ChEBI" id="CHEBI:29105"/>
        <label>2</label>
    </ligand>
</feature>
<feature type="binding site" evidence="8">
    <location>
        <position position="389"/>
    </location>
    <ligand>
        <name>Zn(2+)</name>
        <dbReference type="ChEBI" id="CHEBI:29105"/>
        <label>1</label>
    </ligand>
</feature>
<evidence type="ECO:0000256" key="3">
    <source>
        <dbReference type="ARBA" id="ARBA00022723"/>
    </source>
</evidence>
<evidence type="ECO:0000313" key="11">
    <source>
        <dbReference type="Proteomes" id="UP000606115"/>
    </source>
</evidence>
<comment type="cofactor">
    <cofactor evidence="8">
        <name>Zn(2+)</name>
        <dbReference type="ChEBI" id="CHEBI:29105"/>
    </cofactor>
    <text evidence="8">Binds 2 zinc ions per subunit.</text>
</comment>
<reference evidence="11" key="1">
    <citation type="journal article" date="2019" name="Int. J. Syst. Evol. Microbiol.">
        <title>The Global Catalogue of Microorganisms (GCM) 10K type strain sequencing project: providing services to taxonomists for standard genome sequencing and annotation.</title>
        <authorList>
            <consortium name="The Broad Institute Genomics Platform"/>
            <consortium name="The Broad Institute Genome Sequencing Center for Infectious Disease"/>
            <person name="Wu L."/>
            <person name="Ma J."/>
        </authorList>
    </citation>
    <scope>NUCLEOTIDE SEQUENCE [LARGE SCALE GENOMIC DNA]</scope>
    <source>
        <strain evidence="11">CGMCC 1.3685</strain>
    </source>
</reference>
<feature type="binding site" evidence="8">
    <location>
        <position position="428"/>
    </location>
    <ligand>
        <name>Zn(2+)</name>
        <dbReference type="ChEBI" id="CHEBI:29105"/>
        <label>1</label>
    </ligand>
</feature>
<keyword evidence="6 8" id="KW-0067">ATP-binding</keyword>
<accession>A0ABQ2DNW2</accession>
<feature type="binding site" evidence="8">
    <location>
        <position position="401"/>
    </location>
    <ligand>
        <name>Zn(2+)</name>
        <dbReference type="ChEBI" id="CHEBI:29105"/>
        <label>2</label>
    </ligand>
</feature>
<dbReference type="InterPro" id="IPR041222">
    <property type="entry name" value="PriA_3primeBD"/>
</dbReference>
<evidence type="ECO:0000256" key="4">
    <source>
        <dbReference type="ARBA" id="ARBA00022741"/>
    </source>
</evidence>
<evidence type="ECO:0000256" key="1">
    <source>
        <dbReference type="ARBA" id="ARBA00022515"/>
    </source>
</evidence>
<evidence type="ECO:0000313" key="10">
    <source>
        <dbReference type="EMBL" id="GGJ65216.1"/>
    </source>
</evidence>
<comment type="function">
    <text evidence="8">Initiates the restart of stalled replication forks, which reloads the replicative helicase on sites other than the origin of replication. Recognizes and binds to abandoned replication forks and remodels them to uncover a helicase loading site. Promotes assembly of the primosome at these replication forks.</text>
</comment>
<evidence type="ECO:0000256" key="2">
    <source>
        <dbReference type="ARBA" id="ARBA00022705"/>
    </source>
</evidence>
<dbReference type="PANTHER" id="PTHR30580">
    <property type="entry name" value="PRIMOSOMAL PROTEIN N"/>
    <property type="match status" value="1"/>
</dbReference>
<keyword evidence="5 8" id="KW-0862">Zinc</keyword>
<dbReference type="RefSeq" id="WP_188686042.1">
    <property type="nucleotide sequence ID" value="NZ_BMKX01000006.1"/>
</dbReference>
<comment type="subunit">
    <text evidence="8">Component of the replication restart primosome.</text>
</comment>
<keyword evidence="1 8" id="KW-0639">Primosome</keyword>
<dbReference type="Proteomes" id="UP000606115">
    <property type="component" value="Unassembled WGS sequence"/>
</dbReference>
<comment type="similarity">
    <text evidence="8">Belongs to the helicase family. PriA subfamily.</text>
</comment>
<evidence type="ECO:0000259" key="9">
    <source>
        <dbReference type="Pfam" id="PF17764"/>
    </source>
</evidence>
<comment type="caution">
    <text evidence="8">As this protein does not have any detectable helicase domains, it probably does not have helicase activity.</text>
</comment>
<protein>
    <recommendedName>
        <fullName evidence="8">Probable replication restart protein PriA</fullName>
    </recommendedName>
    <alternativeName>
        <fullName evidence="8">Putative ATP-dependent DNA helicase PriA</fullName>
    </alternativeName>
</protein>
<keyword evidence="4 8" id="KW-0547">Nucleotide-binding</keyword>
<dbReference type="Gene3D" id="3.40.50.300">
    <property type="entry name" value="P-loop containing nucleotide triphosphate hydrolases"/>
    <property type="match status" value="1"/>
</dbReference>
<keyword evidence="7 8" id="KW-0238">DNA-binding</keyword>
<keyword evidence="3 8" id="KW-0479">Metal-binding</keyword>
<dbReference type="InterPro" id="IPR027417">
    <property type="entry name" value="P-loop_NTPase"/>
</dbReference>
<gene>
    <name evidence="8 10" type="primary">priA</name>
    <name evidence="10" type="ORF">GCM10007173_25130</name>
</gene>
<dbReference type="Pfam" id="PF17764">
    <property type="entry name" value="PriA_3primeBD"/>
    <property type="match status" value="1"/>
</dbReference>
<name>A0ABQ2DNW2_9MICC</name>
<evidence type="ECO:0000256" key="7">
    <source>
        <dbReference type="ARBA" id="ARBA00023125"/>
    </source>
</evidence>
<comment type="caution">
    <text evidence="10">The sequence shown here is derived from an EMBL/GenBank/DDBJ whole genome shotgun (WGS) entry which is preliminary data.</text>
</comment>
<feature type="binding site" evidence="8">
    <location>
        <position position="419"/>
    </location>
    <ligand>
        <name>Zn(2+)</name>
        <dbReference type="ChEBI" id="CHEBI:29105"/>
        <label>2</label>
    </ligand>
</feature>
<feature type="binding site" evidence="8">
    <location>
        <position position="392"/>
    </location>
    <ligand>
        <name>Zn(2+)</name>
        <dbReference type="ChEBI" id="CHEBI:29105"/>
        <label>1</label>
    </ligand>
</feature>
<dbReference type="InterPro" id="IPR042115">
    <property type="entry name" value="PriA_3primeBD_sf"/>
</dbReference>
<dbReference type="EMBL" id="BMKX01000006">
    <property type="protein sequence ID" value="GGJ65216.1"/>
    <property type="molecule type" value="Genomic_DNA"/>
</dbReference>
<dbReference type="SUPFAM" id="SSF52540">
    <property type="entry name" value="P-loop containing nucleoside triphosphate hydrolases"/>
    <property type="match status" value="1"/>
</dbReference>
<dbReference type="HAMAP" id="MF_00983">
    <property type="entry name" value="PriA"/>
    <property type="match status" value="1"/>
</dbReference>
<dbReference type="GeneID" id="303304865"/>
<keyword evidence="2 8" id="KW-0235">DNA replication</keyword>
<organism evidence="10 11">
    <name type="scientific">Glutamicibacter ardleyensis</name>
    <dbReference type="NCBI Taxonomy" id="225894"/>
    <lineage>
        <taxon>Bacteria</taxon>
        <taxon>Bacillati</taxon>
        <taxon>Actinomycetota</taxon>
        <taxon>Actinomycetes</taxon>
        <taxon>Micrococcales</taxon>
        <taxon>Micrococcaceae</taxon>
        <taxon>Glutamicibacter</taxon>
    </lineage>
</organism>
<evidence type="ECO:0000256" key="6">
    <source>
        <dbReference type="ARBA" id="ARBA00022840"/>
    </source>
</evidence>
<dbReference type="PANTHER" id="PTHR30580:SF0">
    <property type="entry name" value="PRIMOSOMAL PROTEIN N"/>
    <property type="match status" value="1"/>
</dbReference>
<proteinExistence type="inferred from homology"/>
<feature type="binding site" evidence="8">
    <location>
        <position position="398"/>
    </location>
    <ligand>
        <name>Zn(2+)</name>
        <dbReference type="ChEBI" id="CHEBI:29105"/>
        <label>2</label>
    </ligand>
</feature>
<evidence type="ECO:0000256" key="8">
    <source>
        <dbReference type="HAMAP-Rule" id="MF_00983"/>
    </source>
</evidence>
<feature type="domain" description="Primosomal protein N' 3' DNA-binding" evidence="9">
    <location>
        <begin position="21"/>
        <end position="119"/>
    </location>
</feature>
<sequence>MQQDALISAPVPARIKRVARVLIDSSLPHLDRLFDYQVPESMLSTAVAGTRVKVPFGAQQLPGFITEVLEDYASPIKLKTLSKLVSDKVVLHREVYEVAELVAQRYAGTVWDVVRLAVPARAAKAEKEELQEVAPTLPEHPNQLEHYELGPEALQAWANGDTLRAVATWVPNFYGSWPGFLLDACRPVLARGQRVLLLVPDASDLARLAEHLDEHFGKDSYARLQADDGPTPRYRNFLRAIGGQVQIVIGTRSAAQCHIPQLGLIVLWQDADQSHREQRAPYQHAREVALLRSTHSDCSLLIASPSRSVEAQRLVATGWATELKVPRAVLRAQTPRVVATTNDFEMERDPVLARARIPSLAWREASKALETGPVLVQVARTGFMPALACQDCRTLARCPACQGPLQLGGSTHHISCKWCGEQYREYRCAECNSPRIRAASIGADRTADELGQAFAKVPVISSTGAKPVRRLERKPALVVATPGVEPVVDGGYSAVLLLDADKMMAHDSLRNTEEVLSRWFSAASLASHDGVVVLTGTPSPAGAALVRYDPASFAERELGERRELGLPPAVRSAVVSGPGAERLIAAMAPQLREKLAVHGPTIIDGPPIEHRYVLFFSYADGHLVTTSLRALRARMSAAKDPVVNIAVDPDGVL</sequence>
<evidence type="ECO:0000256" key="5">
    <source>
        <dbReference type="ARBA" id="ARBA00022833"/>
    </source>
</evidence>
<feature type="binding site" evidence="8">
    <location>
        <position position="431"/>
    </location>
    <ligand>
        <name>Zn(2+)</name>
        <dbReference type="ChEBI" id="CHEBI:29105"/>
        <label>1</label>
    </ligand>
</feature>
<dbReference type="Gene3D" id="3.40.1440.60">
    <property type="entry name" value="PriA, 3(prime) DNA-binding domain"/>
    <property type="match status" value="1"/>
</dbReference>
<dbReference type="InterPro" id="IPR005259">
    <property type="entry name" value="PriA"/>
</dbReference>
<keyword evidence="11" id="KW-1185">Reference proteome</keyword>